<evidence type="ECO:0000313" key="2">
    <source>
        <dbReference type="EMBL" id="QJD81122.1"/>
    </source>
</evidence>
<evidence type="ECO:0000259" key="1">
    <source>
        <dbReference type="Pfam" id="PF13470"/>
    </source>
</evidence>
<dbReference type="RefSeq" id="WP_169553141.1">
    <property type="nucleotide sequence ID" value="NZ_CP051677.1"/>
</dbReference>
<dbReference type="SUPFAM" id="SSF88723">
    <property type="entry name" value="PIN domain-like"/>
    <property type="match status" value="1"/>
</dbReference>
<dbReference type="Proteomes" id="UP000501128">
    <property type="component" value="Chromosome"/>
</dbReference>
<dbReference type="InterPro" id="IPR002850">
    <property type="entry name" value="PIN_toxin-like"/>
</dbReference>
<proteinExistence type="predicted"/>
<protein>
    <submittedName>
        <fullName evidence="2">Putative toxin-antitoxin system toxin component, PIN family</fullName>
    </submittedName>
</protein>
<dbReference type="NCBIfam" id="TIGR00305">
    <property type="entry name" value="putative toxin-antitoxin system toxin component, PIN family"/>
    <property type="match status" value="1"/>
</dbReference>
<dbReference type="PANTHER" id="PTHR34610">
    <property type="entry name" value="SSL7007 PROTEIN"/>
    <property type="match status" value="1"/>
</dbReference>
<keyword evidence="3" id="KW-1185">Reference proteome</keyword>
<reference evidence="2 3" key="1">
    <citation type="submission" date="2020-04" db="EMBL/GenBank/DDBJ databases">
        <title>Genome sequencing of novel species.</title>
        <authorList>
            <person name="Heo J."/>
            <person name="Kim S.-J."/>
            <person name="Kim J.-S."/>
            <person name="Hong S.-B."/>
            <person name="Kwon S.-W."/>
        </authorList>
    </citation>
    <scope>NUCLEOTIDE SEQUENCE [LARGE SCALE GENOMIC DNA]</scope>
    <source>
        <strain evidence="2 3">CJU-R4</strain>
    </source>
</reference>
<dbReference type="InterPro" id="IPR002716">
    <property type="entry name" value="PIN_dom"/>
</dbReference>
<dbReference type="InterPro" id="IPR029060">
    <property type="entry name" value="PIN-like_dom_sf"/>
</dbReference>
<evidence type="ECO:0000313" key="3">
    <source>
        <dbReference type="Proteomes" id="UP000501128"/>
    </source>
</evidence>
<organism evidence="2 3">
    <name type="scientific">Spirosoma rhododendri</name>
    <dbReference type="NCBI Taxonomy" id="2728024"/>
    <lineage>
        <taxon>Bacteria</taxon>
        <taxon>Pseudomonadati</taxon>
        <taxon>Bacteroidota</taxon>
        <taxon>Cytophagia</taxon>
        <taxon>Cytophagales</taxon>
        <taxon>Cytophagaceae</taxon>
        <taxon>Spirosoma</taxon>
    </lineage>
</organism>
<dbReference type="EMBL" id="CP051677">
    <property type="protein sequence ID" value="QJD81122.1"/>
    <property type="molecule type" value="Genomic_DNA"/>
</dbReference>
<dbReference type="AlphaFoldDB" id="A0A7L5DU24"/>
<feature type="domain" description="PIN" evidence="1">
    <location>
        <begin position="7"/>
        <end position="113"/>
    </location>
</feature>
<dbReference type="KEGG" id="srho:HH216_23870"/>
<name>A0A7L5DU24_9BACT</name>
<dbReference type="Pfam" id="PF13470">
    <property type="entry name" value="PIN_3"/>
    <property type="match status" value="1"/>
</dbReference>
<sequence>MPDRLSVVLDTNAVLAAIPSRSPYKLVLDALFDGSYDAFVSTDVLLEYAEKITEFFDSSVAEDIIGGLLLLPNIRKTEIYFNLGLIEADKDDNKFVDCAFSANVQYIVTNDRHFNVLKDYDFPKLNLIRIEAFTELLKPL</sequence>
<gene>
    <name evidence="2" type="ORF">HH216_23870</name>
</gene>
<accession>A0A7L5DU24</accession>
<dbReference type="PANTHER" id="PTHR34610:SF3">
    <property type="entry name" value="SSL7007 PROTEIN"/>
    <property type="match status" value="1"/>
</dbReference>